<keyword evidence="5 7" id="KW-1133">Transmembrane helix</keyword>
<gene>
    <name evidence="7" type="primary">DLT1</name>
    <name evidence="9" type="ORF">GMORB2_1131</name>
</gene>
<evidence type="ECO:0000313" key="10">
    <source>
        <dbReference type="Proteomes" id="UP000749293"/>
    </source>
</evidence>
<sequence length="423" mass="45653">MAQQSGRLARFAYTSLYFILLMMLAGLTLITPGNIIERSIVSRQVYNIWILLGSYAVTIVLVAVFYSTRLYVNKTVLAGIPKPWVPIQAGDVNKTVHLEIVSGLDRSAAIAYESRPRVTVATVGDGGDNDNDDGMAPLARDLGVSPKIQSAMWSSIEHEGWASPASADFPSLQYMTVLAELPNLIEAKALTLAPPASAATDASVAATAAHFLQRPIHLSLRGYLDHLCSLGVVAEHHSPAEFLEQYEYARFSTRPISSTRFRRLMHLLAELLGAMQPLDLAALEGSDAHSTTTGTRSTLSRTSTTSSSSSSILQRPPPSLHATSWATAPSTPRGRRPARNGSIDSSGGNTIAFPAQGQAHHLYSHQGTHQGLAKQQQQQQYASSSSSSSTRSAARSQMSVIRLATVDDDERLPYVLNLERSSD</sequence>
<name>A0A9P5D7K7_9HYPO</name>
<feature type="compositionally biased region" description="Low complexity" evidence="8">
    <location>
        <begin position="290"/>
        <end position="311"/>
    </location>
</feature>
<feature type="transmembrane region" description="Helical" evidence="7">
    <location>
        <begin position="16"/>
        <end position="36"/>
    </location>
</feature>
<feature type="region of interest" description="Disordered" evidence="8">
    <location>
        <begin position="288"/>
        <end position="397"/>
    </location>
</feature>
<evidence type="ECO:0000256" key="7">
    <source>
        <dbReference type="RuleBase" id="RU367100"/>
    </source>
</evidence>
<organism evidence="9 10">
    <name type="scientific">Geosmithia morbida</name>
    <dbReference type="NCBI Taxonomy" id="1094350"/>
    <lineage>
        <taxon>Eukaryota</taxon>
        <taxon>Fungi</taxon>
        <taxon>Dikarya</taxon>
        <taxon>Ascomycota</taxon>
        <taxon>Pezizomycotina</taxon>
        <taxon>Sordariomycetes</taxon>
        <taxon>Hypocreomycetidae</taxon>
        <taxon>Hypocreales</taxon>
        <taxon>Bionectriaceae</taxon>
        <taxon>Geosmithia</taxon>
    </lineage>
</organism>
<comment type="caution">
    <text evidence="9">The sequence shown here is derived from an EMBL/GenBank/DDBJ whole genome shotgun (WGS) entry which is preliminary data.</text>
</comment>
<dbReference type="AlphaFoldDB" id="A0A9P5D7K7"/>
<keyword evidence="6 7" id="KW-0472">Membrane</keyword>
<evidence type="ECO:0000256" key="5">
    <source>
        <dbReference type="ARBA" id="ARBA00022989"/>
    </source>
</evidence>
<dbReference type="PANTHER" id="PTHR40021">
    <property type="entry name" value="DEFECT AT LOW TEMPERATURE PROTEIN 1"/>
    <property type="match status" value="1"/>
</dbReference>
<evidence type="ECO:0000256" key="8">
    <source>
        <dbReference type="SAM" id="MobiDB-lite"/>
    </source>
</evidence>
<dbReference type="PANTHER" id="PTHR40021:SF1">
    <property type="entry name" value="DEFECT AT LOW TEMPERATURE PROTEIN 1"/>
    <property type="match status" value="1"/>
</dbReference>
<comment type="subcellular location">
    <subcellularLocation>
        <location evidence="7">Membrane</location>
        <topology evidence="7">Multi-pass membrane protein</topology>
    </subcellularLocation>
</comment>
<accession>A0A9P5D7K7</accession>
<feature type="transmembrane region" description="Helical" evidence="7">
    <location>
        <begin position="48"/>
        <end position="66"/>
    </location>
</feature>
<evidence type="ECO:0000256" key="2">
    <source>
        <dbReference type="ARBA" id="ARBA00005550"/>
    </source>
</evidence>
<evidence type="ECO:0000256" key="4">
    <source>
        <dbReference type="ARBA" id="ARBA00022692"/>
    </source>
</evidence>
<dbReference type="OrthoDB" id="4096362at2759"/>
<feature type="compositionally biased region" description="Polar residues" evidence="8">
    <location>
        <begin position="321"/>
        <end position="330"/>
    </location>
</feature>
<feature type="compositionally biased region" description="Low complexity" evidence="8">
    <location>
        <begin position="375"/>
        <end position="397"/>
    </location>
</feature>
<dbReference type="Proteomes" id="UP000749293">
    <property type="component" value="Unassembled WGS sequence"/>
</dbReference>
<evidence type="ECO:0000313" key="9">
    <source>
        <dbReference type="EMBL" id="KAF4125885.1"/>
    </source>
</evidence>
<keyword evidence="4 7" id="KW-0812">Transmembrane</keyword>
<reference evidence="9" key="1">
    <citation type="submission" date="2020-03" db="EMBL/GenBank/DDBJ databases">
        <title>Site-based positive gene gene selection in Geosmithia morbida across the United States reveals a broad range of putative effectors and factors for local host and environmental adapation.</title>
        <authorList>
            <person name="Onufrak A."/>
            <person name="Murdoch R.W."/>
            <person name="Gazis R."/>
            <person name="Huff M."/>
            <person name="Staton M."/>
            <person name="Klingeman W."/>
            <person name="Hadziabdic D."/>
        </authorList>
    </citation>
    <scope>NUCLEOTIDE SEQUENCE</scope>
    <source>
        <strain evidence="9">1262</strain>
    </source>
</reference>
<dbReference type="EMBL" id="JAANYQ010000002">
    <property type="protein sequence ID" value="KAF4125885.1"/>
    <property type="molecule type" value="Genomic_DNA"/>
</dbReference>
<protein>
    <recommendedName>
        <fullName evidence="3 7">Defect at low temperature protein 1</fullName>
    </recommendedName>
</protein>
<comment type="function">
    <text evidence="1 7">Required for growth under high-pressure and low-temperature conditions.</text>
</comment>
<evidence type="ECO:0000256" key="3">
    <source>
        <dbReference type="ARBA" id="ARBA00021353"/>
    </source>
</evidence>
<comment type="similarity">
    <text evidence="2 7">Belongs to the DLT1 family.</text>
</comment>
<keyword evidence="10" id="KW-1185">Reference proteome</keyword>
<dbReference type="GO" id="GO:0016020">
    <property type="term" value="C:membrane"/>
    <property type="evidence" value="ECO:0007669"/>
    <property type="project" value="UniProtKB-SubCell"/>
</dbReference>
<evidence type="ECO:0000256" key="1">
    <source>
        <dbReference type="ARBA" id="ARBA00002489"/>
    </source>
</evidence>
<proteinExistence type="inferred from homology"/>
<dbReference type="InterPro" id="IPR038869">
    <property type="entry name" value="DLT1"/>
</dbReference>
<evidence type="ECO:0000256" key="6">
    <source>
        <dbReference type="ARBA" id="ARBA00023136"/>
    </source>
</evidence>